<reference evidence="2" key="2">
    <citation type="submission" date="2016-01" db="EMBL/GenBank/DDBJ databases">
        <title>Diatom-associated endosymboitic cyanobacterium lacks core nitrogen metabolism enzymes.</title>
        <authorList>
            <person name="Hilton J.A."/>
            <person name="Foster R.A."/>
            <person name="Tripp H.J."/>
            <person name="Carter B.J."/>
            <person name="Zehr J.P."/>
            <person name="Villareal T.A."/>
        </authorList>
    </citation>
    <scope>NUCLEOTIDE SEQUENCE [LARGE SCALE GENOMIC DNA]</scope>
    <source>
        <strain evidence="2">HH01</strain>
    </source>
</reference>
<dbReference type="EMBL" id="CAIY01000047">
    <property type="protein sequence ID" value="CCH67549.1"/>
    <property type="molecule type" value="Genomic_DNA"/>
</dbReference>
<evidence type="ECO:0000313" key="1">
    <source>
        <dbReference type="EMBL" id="CCH67549.1"/>
    </source>
</evidence>
<organism evidence="1 2">
    <name type="scientific">Richelia intracellularis HH01</name>
    <dbReference type="NCBI Taxonomy" id="1165094"/>
    <lineage>
        <taxon>Bacteria</taxon>
        <taxon>Bacillati</taxon>
        <taxon>Cyanobacteriota</taxon>
        <taxon>Cyanophyceae</taxon>
        <taxon>Nostocales</taxon>
        <taxon>Nostocaceae</taxon>
        <taxon>Richelia</taxon>
    </lineage>
</organism>
<protein>
    <recommendedName>
        <fullName evidence="3">Coenzyme Q-binding protein COQ10 START domain-containing protein</fullName>
    </recommendedName>
</protein>
<comment type="caution">
    <text evidence="1">The sequence shown here is derived from an EMBL/GenBank/DDBJ whole genome shotgun (WGS) entry which is preliminary data.</text>
</comment>
<name>M1WSN0_9NOST</name>
<accession>M1WSN0</accession>
<dbReference type="RefSeq" id="WP_008234269.1">
    <property type="nucleotide sequence ID" value="NZ_CAIY01000047.1"/>
</dbReference>
<proteinExistence type="predicted"/>
<evidence type="ECO:0008006" key="3">
    <source>
        <dbReference type="Google" id="ProtNLM"/>
    </source>
</evidence>
<sequence>MNISNSSSIPFHRSLVYATFRDKLVDLVPYMPNVRDIRVKSRREEDGKIYCVNEWHGGGEIPLVTRAILSEEMLSWTEYNTWKGKDFILVWSIETHSFKEAVTCSGINRFLEDNGNTIIESRGELIIDPKEIKGVPHFLTGQIAHAVENFLAEKIKPNLLEMSEGLRKYLQKEST</sequence>
<dbReference type="OrthoDB" id="459727at2"/>
<gene>
    <name evidence="1" type="ORF">RINTHH_13940</name>
</gene>
<evidence type="ECO:0000313" key="2">
    <source>
        <dbReference type="Proteomes" id="UP000053051"/>
    </source>
</evidence>
<keyword evidence="2" id="KW-1185">Reference proteome</keyword>
<reference evidence="1 2" key="1">
    <citation type="submission" date="2012-05" db="EMBL/GenBank/DDBJ databases">
        <authorList>
            <person name="Hilton J."/>
        </authorList>
    </citation>
    <scope>NUCLEOTIDE SEQUENCE [LARGE SCALE GENOMIC DNA]</scope>
    <source>
        <strain evidence="1 2">HH01</strain>
    </source>
</reference>
<dbReference type="STRING" id="1165094.RINTHH_13940"/>
<dbReference type="AlphaFoldDB" id="M1WSN0"/>
<dbReference type="Proteomes" id="UP000053051">
    <property type="component" value="Unassembled WGS sequence"/>
</dbReference>